<evidence type="ECO:0000256" key="4">
    <source>
        <dbReference type="ARBA" id="ARBA00022737"/>
    </source>
</evidence>
<evidence type="ECO:0000259" key="13">
    <source>
        <dbReference type="PROSITE" id="PS50929"/>
    </source>
</evidence>
<dbReference type="InterPro" id="IPR036640">
    <property type="entry name" value="ABC1_TM_sf"/>
</dbReference>
<dbReference type="PANTHER" id="PTHR45136:SF2">
    <property type="entry name" value="ABC TRANSPORTER DOMAIN-CONTAINING PROTEIN"/>
    <property type="match status" value="1"/>
</dbReference>
<dbReference type="EMBL" id="PGOL01000075">
    <property type="protein sequence ID" value="PKI77774.1"/>
    <property type="molecule type" value="Genomic_DNA"/>
</dbReference>
<name>A0A2I0LAQ5_PUNGR</name>
<feature type="domain" description="ABC transmembrane type-1" evidence="13">
    <location>
        <begin position="351"/>
        <end position="424"/>
    </location>
</feature>
<dbReference type="Pfam" id="PF00664">
    <property type="entry name" value="ABC_membrane"/>
    <property type="match status" value="1"/>
</dbReference>
<evidence type="ECO:0000256" key="1">
    <source>
        <dbReference type="ARBA" id="ARBA00007577"/>
    </source>
</evidence>
<sequence>MGLESDKTRETQMNERKNKKKTWSLRSVFMHANRVDKFLMALGLVGAVCNGFSMPVVLFVTDHLINAIGTSPSLDSEVFRDSMNKGRTLMRIARKIRKEYNMASTIAEQAVSSIQTVYAFVGVTKTMSKFPERHDIRNFLDKALGSALLNLKYFSEACAAGERILERVPTIDPDQEEGEILHSFTSKVEFNLVDFSYPSRPREYHLQGLFPYYSCGKGSDFVIQRGQVVKAGPHEELIQNPDGRYTALLSLQEMENEEILDKTKPVATTYSSSSILSMNRVNSTSSRRLSKASRSSSNRSTRAGQSSLKPEDRFKEKKLPAPSFRRLIALNLPGVEASDFRVFQRRAVLGSSQWFDEDENSSGAICSRLAKDAAVVKSLVGDRMALLLQTCSGVAIAFMTGLIIAWRLAIVIIAAQPLIILCFYAHEADKDQARDMEGYQPRTISGDIEFYEVDFAYPARPDVVILKNFSFNIEAGKLTALVGQGGSGKSTLIGLSERFYDSLKPTLFAGTIRENIEHGISGHITETEILVAAKAANAHEFIVGLQDGYDTWGGYQGIQLSGGQKQQVAIGRAILKEPRLLLLDEATSALDSQSERVVQDALEELMKGRTSMVTAHGLSTIYNCDLTAVLNNGKVVEEGSHSSLLAKGPTGACYSLVNLQNTYNSGTNLNNF</sequence>
<dbReference type="PANTHER" id="PTHR45136">
    <property type="entry name" value="ABC TRANSPORTER DOMAIN-CONTAINING PROTEIN"/>
    <property type="match status" value="1"/>
</dbReference>
<feature type="transmembrane region" description="Helical" evidence="11">
    <location>
        <begin position="394"/>
        <end position="424"/>
    </location>
</feature>
<evidence type="ECO:0000256" key="10">
    <source>
        <dbReference type="SAM" id="MobiDB-lite"/>
    </source>
</evidence>
<dbReference type="InterPro" id="IPR027417">
    <property type="entry name" value="P-loop_NTPase"/>
</dbReference>
<evidence type="ECO:0000256" key="9">
    <source>
        <dbReference type="ARBA" id="ARBA00023180"/>
    </source>
</evidence>
<keyword evidence="2" id="KW-0813">Transport</keyword>
<dbReference type="InterPro" id="IPR011527">
    <property type="entry name" value="ABC1_TM_dom"/>
</dbReference>
<gene>
    <name evidence="14" type="ORF">CRG98_001822</name>
</gene>
<evidence type="ECO:0000256" key="8">
    <source>
        <dbReference type="ARBA" id="ARBA00023136"/>
    </source>
</evidence>
<keyword evidence="6" id="KW-0067">ATP-binding</keyword>
<feature type="region of interest" description="Disordered" evidence="10">
    <location>
        <begin position="279"/>
        <end position="315"/>
    </location>
</feature>
<evidence type="ECO:0000256" key="3">
    <source>
        <dbReference type="ARBA" id="ARBA00022692"/>
    </source>
</evidence>
<feature type="domain" description="ABC transporter" evidence="12">
    <location>
        <begin position="448"/>
        <end position="657"/>
    </location>
</feature>
<dbReference type="InterPro" id="IPR003593">
    <property type="entry name" value="AAA+_ATPase"/>
</dbReference>
<comment type="similarity">
    <text evidence="1">Belongs to the ABC transporter superfamily. ABCB family. Multidrug resistance exporter (TC 3.A.1.201) subfamily.</text>
</comment>
<keyword evidence="15" id="KW-1185">Reference proteome</keyword>
<evidence type="ECO:0000256" key="7">
    <source>
        <dbReference type="ARBA" id="ARBA00022989"/>
    </source>
</evidence>
<dbReference type="SMART" id="SM00382">
    <property type="entry name" value="AAA"/>
    <property type="match status" value="1"/>
</dbReference>
<evidence type="ECO:0008006" key="16">
    <source>
        <dbReference type="Google" id="ProtNLM"/>
    </source>
</evidence>
<organism evidence="14 15">
    <name type="scientific">Punica granatum</name>
    <name type="common">Pomegranate</name>
    <dbReference type="NCBI Taxonomy" id="22663"/>
    <lineage>
        <taxon>Eukaryota</taxon>
        <taxon>Viridiplantae</taxon>
        <taxon>Streptophyta</taxon>
        <taxon>Embryophyta</taxon>
        <taxon>Tracheophyta</taxon>
        <taxon>Spermatophyta</taxon>
        <taxon>Magnoliopsida</taxon>
        <taxon>eudicotyledons</taxon>
        <taxon>Gunneridae</taxon>
        <taxon>Pentapetalae</taxon>
        <taxon>rosids</taxon>
        <taxon>malvids</taxon>
        <taxon>Myrtales</taxon>
        <taxon>Lythraceae</taxon>
        <taxon>Punica</taxon>
    </lineage>
</organism>
<protein>
    <recommendedName>
        <fullName evidence="16">ABC transporter domain-containing protein</fullName>
    </recommendedName>
</protein>
<dbReference type="SUPFAM" id="SSF90123">
    <property type="entry name" value="ABC transporter transmembrane region"/>
    <property type="match status" value="1"/>
</dbReference>
<dbReference type="STRING" id="22663.A0A2I0LAQ5"/>
<evidence type="ECO:0000256" key="5">
    <source>
        <dbReference type="ARBA" id="ARBA00022741"/>
    </source>
</evidence>
<evidence type="ECO:0000313" key="15">
    <source>
        <dbReference type="Proteomes" id="UP000233551"/>
    </source>
</evidence>
<keyword evidence="8 11" id="KW-0472">Membrane</keyword>
<dbReference type="GO" id="GO:0016020">
    <property type="term" value="C:membrane"/>
    <property type="evidence" value="ECO:0007669"/>
    <property type="project" value="InterPro"/>
</dbReference>
<dbReference type="GO" id="GO:0140359">
    <property type="term" value="F:ABC-type transporter activity"/>
    <property type="evidence" value="ECO:0007669"/>
    <property type="project" value="InterPro"/>
</dbReference>
<comment type="caution">
    <text evidence="14">The sequence shown here is derived from an EMBL/GenBank/DDBJ whole genome shotgun (WGS) entry which is preliminary data.</text>
</comment>
<evidence type="ECO:0000313" key="14">
    <source>
        <dbReference type="EMBL" id="PKI77774.1"/>
    </source>
</evidence>
<keyword evidence="3 11" id="KW-0812">Transmembrane</keyword>
<evidence type="ECO:0000259" key="12">
    <source>
        <dbReference type="PROSITE" id="PS50893"/>
    </source>
</evidence>
<dbReference type="SUPFAM" id="SSF52540">
    <property type="entry name" value="P-loop containing nucleoside triphosphate hydrolases"/>
    <property type="match status" value="1"/>
</dbReference>
<keyword evidence="5" id="KW-0547">Nucleotide-binding</keyword>
<dbReference type="GO" id="GO:0005524">
    <property type="term" value="F:ATP binding"/>
    <property type="evidence" value="ECO:0007669"/>
    <property type="project" value="UniProtKB-KW"/>
</dbReference>
<proteinExistence type="inferred from homology"/>
<dbReference type="Gene3D" id="1.20.1560.10">
    <property type="entry name" value="ABC transporter type 1, transmembrane domain"/>
    <property type="match status" value="3"/>
</dbReference>
<dbReference type="GO" id="GO:0016887">
    <property type="term" value="F:ATP hydrolysis activity"/>
    <property type="evidence" value="ECO:0007669"/>
    <property type="project" value="InterPro"/>
</dbReference>
<accession>A0A2I0LAQ5</accession>
<feature type="compositionally biased region" description="Low complexity" evidence="10">
    <location>
        <begin position="282"/>
        <end position="303"/>
    </location>
</feature>
<keyword evidence="4" id="KW-0677">Repeat</keyword>
<keyword evidence="7 11" id="KW-1133">Transmembrane helix</keyword>
<keyword evidence="9" id="KW-0325">Glycoprotein</keyword>
<evidence type="ECO:0000256" key="11">
    <source>
        <dbReference type="SAM" id="Phobius"/>
    </source>
</evidence>
<dbReference type="Proteomes" id="UP000233551">
    <property type="component" value="Unassembled WGS sequence"/>
</dbReference>
<evidence type="ECO:0000256" key="6">
    <source>
        <dbReference type="ARBA" id="ARBA00022840"/>
    </source>
</evidence>
<dbReference type="Pfam" id="PF00005">
    <property type="entry name" value="ABC_tran"/>
    <property type="match status" value="2"/>
</dbReference>
<reference evidence="14 15" key="1">
    <citation type="submission" date="2017-11" db="EMBL/GenBank/DDBJ databases">
        <title>De-novo sequencing of pomegranate (Punica granatum L.) genome.</title>
        <authorList>
            <person name="Akparov Z."/>
            <person name="Amiraslanov A."/>
            <person name="Hajiyeva S."/>
            <person name="Abbasov M."/>
            <person name="Kaur K."/>
            <person name="Hamwieh A."/>
            <person name="Solovyev V."/>
            <person name="Salamov A."/>
            <person name="Braich B."/>
            <person name="Kosarev P."/>
            <person name="Mahmoud A."/>
            <person name="Hajiyev E."/>
            <person name="Babayeva S."/>
            <person name="Izzatullayeva V."/>
            <person name="Mammadov A."/>
            <person name="Mammadov A."/>
            <person name="Sharifova S."/>
            <person name="Ojaghi J."/>
            <person name="Eynullazada K."/>
            <person name="Bayramov B."/>
            <person name="Abdulazimova A."/>
            <person name="Shahmuradov I."/>
        </authorList>
    </citation>
    <scope>NUCLEOTIDE SEQUENCE [LARGE SCALE GENOMIC DNA]</scope>
    <source>
        <strain evidence="15">cv. AG2017</strain>
        <tissue evidence="14">Leaf</tissue>
    </source>
</reference>
<dbReference type="InterPro" id="IPR003439">
    <property type="entry name" value="ABC_transporter-like_ATP-bd"/>
</dbReference>
<dbReference type="PROSITE" id="PS50929">
    <property type="entry name" value="ABC_TM1F"/>
    <property type="match status" value="1"/>
</dbReference>
<dbReference type="PROSITE" id="PS50893">
    <property type="entry name" value="ABC_TRANSPORTER_2"/>
    <property type="match status" value="1"/>
</dbReference>
<evidence type="ECO:0000256" key="2">
    <source>
        <dbReference type="ARBA" id="ARBA00022448"/>
    </source>
</evidence>
<dbReference type="Gene3D" id="3.40.50.300">
    <property type="entry name" value="P-loop containing nucleotide triphosphate hydrolases"/>
    <property type="match status" value="3"/>
</dbReference>
<dbReference type="AlphaFoldDB" id="A0A2I0LAQ5"/>